<dbReference type="GO" id="GO:0006950">
    <property type="term" value="P:response to stress"/>
    <property type="evidence" value="ECO:0007669"/>
    <property type="project" value="UniProtKB-ARBA"/>
</dbReference>
<name>A0A388TBG4_TERA1</name>
<dbReference type="GO" id="GO:0046076">
    <property type="term" value="P:dTTP catabolic process"/>
    <property type="evidence" value="ECO:0007669"/>
    <property type="project" value="TreeGrafter"/>
</dbReference>
<dbReference type="InterPro" id="IPR011551">
    <property type="entry name" value="NTP_PyrPHydrolase_MazG"/>
</dbReference>
<organism evidence="2 3">
    <name type="scientific">Termititenax aidoneus</name>
    <dbReference type="NCBI Taxonomy" id="2218524"/>
    <lineage>
        <taxon>Bacteria</taxon>
        <taxon>Bacillati</taxon>
        <taxon>Candidatus Margulisiibacteriota</taxon>
        <taxon>Candidatus Termititenacia</taxon>
        <taxon>Candidatus Termititenacales</taxon>
        <taxon>Candidatus Termititenacaceae</taxon>
        <taxon>Candidatus Termititenax</taxon>
    </lineage>
</organism>
<dbReference type="FunFam" id="1.10.287.1080:FF:000003">
    <property type="entry name" value="Nucleoside triphosphate pyrophosphohydrolase"/>
    <property type="match status" value="1"/>
</dbReference>
<dbReference type="GO" id="GO:0046052">
    <property type="term" value="P:UTP catabolic process"/>
    <property type="evidence" value="ECO:0007669"/>
    <property type="project" value="TreeGrafter"/>
</dbReference>
<dbReference type="InterPro" id="IPR004518">
    <property type="entry name" value="MazG-like_dom"/>
</dbReference>
<dbReference type="Pfam" id="PF03819">
    <property type="entry name" value="MazG"/>
    <property type="match status" value="2"/>
</dbReference>
<dbReference type="CDD" id="cd11529">
    <property type="entry name" value="NTP-PPase_MazG_Cterm"/>
    <property type="match status" value="1"/>
</dbReference>
<comment type="caution">
    <text evidence="2">The sequence shown here is derived from an EMBL/GenBank/DDBJ whole genome shotgun (WGS) entry which is preliminary data.</text>
</comment>
<evidence type="ECO:0000259" key="1">
    <source>
        <dbReference type="Pfam" id="PF03819"/>
    </source>
</evidence>
<dbReference type="GO" id="GO:0006203">
    <property type="term" value="P:dGTP catabolic process"/>
    <property type="evidence" value="ECO:0007669"/>
    <property type="project" value="TreeGrafter"/>
</dbReference>
<dbReference type="GO" id="GO:0046081">
    <property type="term" value="P:dUTP catabolic process"/>
    <property type="evidence" value="ECO:0007669"/>
    <property type="project" value="TreeGrafter"/>
</dbReference>
<dbReference type="FunFam" id="1.10.287.1080:FF:000001">
    <property type="entry name" value="Nucleoside triphosphate pyrophosphohydrolase"/>
    <property type="match status" value="1"/>
</dbReference>
<dbReference type="InterPro" id="IPR048015">
    <property type="entry name" value="NTP-PPase_MazG-like_N"/>
</dbReference>
<dbReference type="NCBIfam" id="NF007113">
    <property type="entry name" value="PRK09562.1"/>
    <property type="match status" value="1"/>
</dbReference>
<keyword evidence="3" id="KW-1185">Reference proteome</keyword>
<feature type="domain" description="NTP pyrophosphohydrolase MazG-like" evidence="1">
    <location>
        <begin position="26"/>
        <end position="99"/>
    </location>
</feature>
<sequence length="267" mass="30848">MDEFNRLLDTIRKLRAPDGCPWDRVQTHDSLKPYLLEETYEALDALDKKDLALFQEELGDLLLQIVLHSVIAEEENNFTFTDVARAITDKMIRRHPHVFADAQVSGQDEIWQNWEQIKKTEKSQQSAQSILDSVPRNLPALFRAEKVQKKAARVGFDFTETRSVLEKIKEEIAEFEEAAPDISTAYPQDTPLNVQGKIIDEFGDILFSLVNLARQLDIDAESALRQSTGKFESRFRQIEEKLRQDQKDFKDCSAAELDKYWNEAKQN</sequence>
<reference evidence="2 3" key="1">
    <citation type="journal article" date="2019" name="ISME J.">
        <title>Genome analyses of uncultured TG2/ZB3 bacteria in 'Margulisbacteria' specifically attached to ectosymbiotic spirochetes of protists in the termite gut.</title>
        <authorList>
            <person name="Utami Y.D."/>
            <person name="Kuwahara H."/>
            <person name="Igai K."/>
            <person name="Murakami T."/>
            <person name="Sugaya K."/>
            <person name="Morikawa T."/>
            <person name="Nagura Y."/>
            <person name="Yuki M."/>
            <person name="Deevong P."/>
            <person name="Inoue T."/>
            <person name="Kihara K."/>
            <person name="Lo N."/>
            <person name="Yamada A."/>
            <person name="Ohkuma M."/>
            <person name="Hongoh Y."/>
        </authorList>
    </citation>
    <scope>NUCLEOTIDE SEQUENCE [LARGE SCALE GENOMIC DNA]</scope>
    <source>
        <strain evidence="2">NkOx7-01</strain>
    </source>
</reference>
<dbReference type="PANTHER" id="PTHR30522:SF0">
    <property type="entry name" value="NUCLEOSIDE TRIPHOSPHATE PYROPHOSPHOHYDROLASE"/>
    <property type="match status" value="1"/>
</dbReference>
<evidence type="ECO:0000313" key="2">
    <source>
        <dbReference type="EMBL" id="GBR74129.1"/>
    </source>
</evidence>
<dbReference type="Proteomes" id="UP000269352">
    <property type="component" value="Unassembled WGS sequence"/>
</dbReference>
<dbReference type="AlphaFoldDB" id="A0A388TBG4"/>
<dbReference type="EMBL" id="BGZN01000031">
    <property type="protein sequence ID" value="GBR74129.1"/>
    <property type="molecule type" value="Genomic_DNA"/>
</dbReference>
<dbReference type="Gene3D" id="1.10.287.1080">
    <property type="entry name" value="MazG-like"/>
    <property type="match status" value="2"/>
</dbReference>
<dbReference type="GO" id="GO:0046061">
    <property type="term" value="P:dATP catabolic process"/>
    <property type="evidence" value="ECO:0007669"/>
    <property type="project" value="TreeGrafter"/>
</dbReference>
<dbReference type="NCBIfam" id="TIGR00444">
    <property type="entry name" value="mazG"/>
    <property type="match status" value="1"/>
</dbReference>
<gene>
    <name evidence="2" type="primary">mazG</name>
    <name evidence="2" type="ORF">NO1_1358</name>
</gene>
<dbReference type="CDD" id="cd11528">
    <property type="entry name" value="NTP-PPase_MazG_Nterm"/>
    <property type="match status" value="1"/>
</dbReference>
<proteinExistence type="predicted"/>
<dbReference type="SUPFAM" id="SSF101386">
    <property type="entry name" value="all-alpha NTP pyrophosphatases"/>
    <property type="match status" value="2"/>
</dbReference>
<protein>
    <submittedName>
        <fullName evidence="2">Nucleoside triphosphate pyrophosphohydrolase</fullName>
    </submittedName>
</protein>
<dbReference type="InterPro" id="IPR048011">
    <property type="entry name" value="NTP-PPase_MazG-like_C"/>
</dbReference>
<feature type="domain" description="NTP pyrophosphohydrolase MazG-like" evidence="1">
    <location>
        <begin position="162"/>
        <end position="234"/>
    </location>
</feature>
<dbReference type="PANTHER" id="PTHR30522">
    <property type="entry name" value="NUCLEOSIDE TRIPHOSPHATE PYROPHOSPHOHYDROLASE"/>
    <property type="match status" value="1"/>
</dbReference>
<dbReference type="GO" id="GO:0046047">
    <property type="term" value="P:TTP catabolic process"/>
    <property type="evidence" value="ECO:0007669"/>
    <property type="project" value="TreeGrafter"/>
</dbReference>
<dbReference type="GO" id="GO:0047429">
    <property type="term" value="F:nucleoside triphosphate diphosphatase activity"/>
    <property type="evidence" value="ECO:0007669"/>
    <property type="project" value="InterPro"/>
</dbReference>
<accession>A0A388TBG4</accession>
<evidence type="ECO:0000313" key="3">
    <source>
        <dbReference type="Proteomes" id="UP000269352"/>
    </source>
</evidence>